<evidence type="ECO:0000256" key="13">
    <source>
        <dbReference type="ARBA" id="ARBA00023098"/>
    </source>
</evidence>
<dbReference type="Gene3D" id="4.10.372.10">
    <property type="entry name" value="Lipoxygenase-1, Domain 3"/>
    <property type="match status" value="1"/>
</dbReference>
<dbReference type="NCBIfam" id="TIGR00193">
    <property type="entry name" value="urease_gam"/>
    <property type="match status" value="1"/>
</dbReference>
<dbReference type="InterPro" id="IPR013819">
    <property type="entry name" value="LipOase_C"/>
</dbReference>
<feature type="modified residue" description="N6-carboxylysine" evidence="16">
    <location>
        <position position="487"/>
    </location>
</feature>
<dbReference type="InterPro" id="IPR036226">
    <property type="entry name" value="LipOase_C_sf"/>
</dbReference>
<evidence type="ECO:0000313" key="27">
    <source>
        <dbReference type="EMBL" id="KAL2519693.1"/>
    </source>
</evidence>
<comment type="cofactor">
    <cofactor evidence="17">
        <name>Ni cation</name>
        <dbReference type="ChEBI" id="CHEBI:25516"/>
    </cofactor>
    <text evidence="17">Binds 2 nickel ions per subunit.</text>
</comment>
<dbReference type="PROSITE" id="PS00711">
    <property type="entry name" value="LIPOXYGENASE_1"/>
    <property type="match status" value="1"/>
</dbReference>
<evidence type="ECO:0000256" key="5">
    <source>
        <dbReference type="ARBA" id="ARBA00022596"/>
    </source>
</evidence>
<dbReference type="InterPro" id="IPR001024">
    <property type="entry name" value="PLAT/LH2_dom"/>
</dbReference>
<feature type="domain" description="Lipoxygenase" evidence="26">
    <location>
        <begin position="1073"/>
        <end position="1769"/>
    </location>
</feature>
<organism evidence="27 28">
    <name type="scientific">Abeliophyllum distichum</name>
    <dbReference type="NCBI Taxonomy" id="126358"/>
    <lineage>
        <taxon>Eukaryota</taxon>
        <taxon>Viridiplantae</taxon>
        <taxon>Streptophyta</taxon>
        <taxon>Embryophyta</taxon>
        <taxon>Tracheophyta</taxon>
        <taxon>Spermatophyta</taxon>
        <taxon>Magnoliopsida</taxon>
        <taxon>eudicotyledons</taxon>
        <taxon>Gunneridae</taxon>
        <taxon>Pentapetalae</taxon>
        <taxon>asterids</taxon>
        <taxon>lamiids</taxon>
        <taxon>Lamiales</taxon>
        <taxon>Oleaceae</taxon>
        <taxon>Forsythieae</taxon>
        <taxon>Abeliophyllum</taxon>
    </lineage>
</organism>
<dbReference type="Pfam" id="PF00547">
    <property type="entry name" value="Urease_gamma"/>
    <property type="match status" value="1"/>
</dbReference>
<evidence type="ECO:0000313" key="28">
    <source>
        <dbReference type="Proteomes" id="UP001604336"/>
    </source>
</evidence>
<feature type="active site" description="Proton donor" evidence="18 20">
    <location>
        <position position="590"/>
    </location>
</feature>
<keyword evidence="28" id="KW-1185">Reference proteome</keyword>
<dbReference type="SUPFAM" id="SSF54111">
    <property type="entry name" value="Urease, gamma-subunit"/>
    <property type="match status" value="1"/>
</dbReference>
<dbReference type="PRINTS" id="PR00468">
    <property type="entry name" value="PLTLPOXGNASE"/>
</dbReference>
<evidence type="ECO:0000256" key="14">
    <source>
        <dbReference type="ARBA" id="ARBA00023160"/>
    </source>
</evidence>
<name>A0ABD1U4X4_9LAMI</name>
<dbReference type="GO" id="GO:0046872">
    <property type="term" value="F:metal ion binding"/>
    <property type="evidence" value="ECO:0007669"/>
    <property type="project" value="UniProtKB-UniRule"/>
</dbReference>
<dbReference type="InterPro" id="IPR011059">
    <property type="entry name" value="Metal-dep_hydrolase_composite"/>
</dbReference>
<dbReference type="NCBIfam" id="TIGR00192">
    <property type="entry name" value="urease_beta"/>
    <property type="match status" value="1"/>
</dbReference>
<dbReference type="PROSITE" id="PS00145">
    <property type="entry name" value="UREASE_2"/>
    <property type="match status" value="1"/>
</dbReference>
<dbReference type="GO" id="GO:0051213">
    <property type="term" value="F:dioxygenase activity"/>
    <property type="evidence" value="ECO:0007669"/>
    <property type="project" value="UniProtKB-KW"/>
</dbReference>
<evidence type="ECO:0000256" key="4">
    <source>
        <dbReference type="ARBA" id="ARBA00022516"/>
    </source>
</evidence>
<dbReference type="Proteomes" id="UP001604336">
    <property type="component" value="Unassembled WGS sequence"/>
</dbReference>
<keyword evidence="6 17" id="KW-0479">Metal-binding</keyword>
<dbReference type="Pfam" id="PF01979">
    <property type="entry name" value="Amidohydro_1"/>
    <property type="match status" value="1"/>
</dbReference>
<dbReference type="PROSITE" id="PS51393">
    <property type="entry name" value="LIPOXYGENASE_3"/>
    <property type="match status" value="1"/>
</dbReference>
<evidence type="ECO:0000256" key="8">
    <source>
        <dbReference type="ARBA" id="ARBA00022801"/>
    </source>
</evidence>
<dbReference type="Gene3D" id="2.10.150.10">
    <property type="entry name" value="Urease, beta subunit"/>
    <property type="match status" value="1"/>
</dbReference>
<keyword evidence="8 20" id="KW-0378">Hydrolase</keyword>
<evidence type="ECO:0000256" key="23">
    <source>
        <dbReference type="SAM" id="MobiDB-lite"/>
    </source>
</evidence>
<evidence type="ECO:0000256" key="20">
    <source>
        <dbReference type="PROSITE-ProRule" id="PRU00700"/>
    </source>
</evidence>
<dbReference type="SUPFAM" id="SSF48484">
    <property type="entry name" value="Lipoxigenase"/>
    <property type="match status" value="1"/>
</dbReference>
<keyword evidence="13" id="KW-0443">Lipid metabolism</keyword>
<dbReference type="InterPro" id="IPR029754">
    <property type="entry name" value="Urease_Ni-bd"/>
</dbReference>
<dbReference type="InterPro" id="IPR005848">
    <property type="entry name" value="Urease_asu"/>
</dbReference>
<dbReference type="Pfam" id="PF18473">
    <property type="entry name" value="Urease_linker"/>
    <property type="match status" value="1"/>
</dbReference>
<evidence type="ECO:0000256" key="7">
    <source>
        <dbReference type="ARBA" id="ARBA00022767"/>
    </source>
</evidence>
<evidence type="ECO:0000256" key="21">
    <source>
        <dbReference type="RuleBase" id="RU003974"/>
    </source>
</evidence>
<keyword evidence="4 22" id="KW-0444">Lipid biosynthesis</keyword>
<dbReference type="InterPro" id="IPR017950">
    <property type="entry name" value="Urease_AS"/>
</dbReference>
<keyword evidence="7 22" id="KW-0925">Oxylipin biosynthesis</keyword>
<evidence type="ECO:0000256" key="19">
    <source>
        <dbReference type="PROSITE-ProRule" id="PRU00152"/>
    </source>
</evidence>
<evidence type="ECO:0000256" key="18">
    <source>
        <dbReference type="PIRSR" id="PIRSR611612-52"/>
    </source>
</evidence>
<dbReference type="InterPro" id="IPR006680">
    <property type="entry name" value="Amidohydro-rel"/>
</dbReference>
<dbReference type="SUPFAM" id="SSF51278">
    <property type="entry name" value="Urease, beta-subunit"/>
    <property type="match status" value="1"/>
</dbReference>
<evidence type="ECO:0000259" key="24">
    <source>
        <dbReference type="PROSITE" id="PS50095"/>
    </source>
</evidence>
<comment type="function">
    <text evidence="22">Plant lipoxygenase may be involved in a number of diverse aspects of plant physiology including growth and development, pest resistance, and senescence or responses to wounding.</text>
</comment>
<keyword evidence="5 17" id="KW-0533">Nickel</keyword>
<dbReference type="EMBL" id="JBFOLK010000004">
    <property type="protein sequence ID" value="KAL2519693.1"/>
    <property type="molecule type" value="Genomic_DNA"/>
</dbReference>
<comment type="caution">
    <text evidence="19">Lacks conserved residue(s) required for the propagation of feature annotation.</text>
</comment>
<dbReference type="InterPro" id="IPR027433">
    <property type="entry name" value="Lipoxygenase_dom_3"/>
</dbReference>
<dbReference type="InterPro" id="IPR002026">
    <property type="entry name" value="Urease_gamma/gamma-beta_su"/>
</dbReference>
<dbReference type="CDD" id="cd00407">
    <property type="entry name" value="Urease_beta"/>
    <property type="match status" value="1"/>
</dbReference>
<dbReference type="Gene3D" id="2.30.40.10">
    <property type="entry name" value="Urease, subunit C, domain 1"/>
    <property type="match status" value="1"/>
</dbReference>
<dbReference type="NCBIfam" id="NF009686">
    <property type="entry name" value="PRK13207.1"/>
    <property type="match status" value="1"/>
</dbReference>
<dbReference type="Gene3D" id="4.10.375.10">
    <property type="entry name" value="Lipoxygenase-1, Domain 2"/>
    <property type="match status" value="1"/>
</dbReference>
<evidence type="ECO:0000256" key="11">
    <source>
        <dbReference type="ARBA" id="ARBA00023002"/>
    </source>
</evidence>
<dbReference type="PANTHER" id="PTHR43440:SF1">
    <property type="entry name" value="UREASE"/>
    <property type="match status" value="1"/>
</dbReference>
<feature type="binding site" evidence="17">
    <location>
        <position position="404"/>
    </location>
    <ligand>
        <name>Ni(2+)</name>
        <dbReference type="ChEBI" id="CHEBI:49786"/>
        <label>1</label>
    </ligand>
</feature>
<dbReference type="Pfam" id="PF00699">
    <property type="entry name" value="Urease_beta"/>
    <property type="match status" value="1"/>
</dbReference>
<evidence type="ECO:0000256" key="1">
    <source>
        <dbReference type="ARBA" id="ARBA00004897"/>
    </source>
</evidence>
<dbReference type="NCBIfam" id="NF009682">
    <property type="entry name" value="PRK13203.1"/>
    <property type="match status" value="1"/>
</dbReference>
<dbReference type="Gene3D" id="2.60.60.20">
    <property type="entry name" value="PLAT/LH2 domain"/>
    <property type="match status" value="1"/>
</dbReference>
<dbReference type="Gene3D" id="1.20.245.10">
    <property type="entry name" value="Lipoxygenase-1, Domain 5"/>
    <property type="match status" value="1"/>
</dbReference>
<evidence type="ECO:0000256" key="22">
    <source>
        <dbReference type="RuleBase" id="RU003975"/>
    </source>
</evidence>
<dbReference type="InterPro" id="IPR020833">
    <property type="entry name" value="LipOase_Fe_BS"/>
</dbReference>
<evidence type="ECO:0000256" key="17">
    <source>
        <dbReference type="PIRSR" id="PIRSR611612-51"/>
    </source>
</evidence>
<dbReference type="CDD" id="cd00390">
    <property type="entry name" value="Urease_gamma"/>
    <property type="match status" value="1"/>
</dbReference>
<dbReference type="EC" id="1.13.11.-" evidence="22"/>
<feature type="domain" description="PLAT" evidence="24">
    <location>
        <begin position="945"/>
        <end position="1070"/>
    </location>
</feature>
<comment type="subunit">
    <text evidence="3">Monomer.</text>
</comment>
<reference evidence="28" key="1">
    <citation type="submission" date="2024-07" db="EMBL/GenBank/DDBJ databases">
        <title>Two chromosome-level genome assemblies of Korean endemic species Abeliophyllum distichum and Forsythia ovata (Oleaceae).</title>
        <authorList>
            <person name="Jang H."/>
        </authorList>
    </citation>
    <scope>NUCLEOTIDE SEQUENCE [LARGE SCALE GENOMIC DNA]</scope>
</reference>
<evidence type="ECO:0000256" key="9">
    <source>
        <dbReference type="ARBA" id="ARBA00022832"/>
    </source>
</evidence>
<dbReference type="InterPro" id="IPR001246">
    <property type="entry name" value="LipOase_plant"/>
</dbReference>
<dbReference type="PANTHER" id="PTHR43440">
    <property type="entry name" value="UREASE"/>
    <property type="match status" value="1"/>
</dbReference>
<evidence type="ECO:0000256" key="15">
    <source>
        <dbReference type="ARBA" id="ARBA00046803"/>
    </source>
</evidence>
<comment type="pathway">
    <text evidence="1">Nitrogen metabolism; urea degradation; CO(2) and NH(3) from urea (urease route): step 1/1.</text>
</comment>
<dbReference type="Gene3D" id="3.20.20.140">
    <property type="entry name" value="Metal-dependent hydrolases"/>
    <property type="match status" value="1"/>
</dbReference>
<evidence type="ECO:0000256" key="3">
    <source>
        <dbReference type="ARBA" id="ARBA00011245"/>
    </source>
</evidence>
<feature type="binding site" evidence="17">
    <location>
        <position position="406"/>
    </location>
    <ligand>
        <name>Ni(2+)</name>
        <dbReference type="ChEBI" id="CHEBI:49786"/>
        <label>1</label>
    </ligand>
</feature>
<dbReference type="InterPro" id="IPR050112">
    <property type="entry name" value="Urease_alpha_subunit"/>
</dbReference>
<keyword evidence="14 22" id="KW-0275">Fatty acid biosynthesis</keyword>
<dbReference type="InterPro" id="IPR020834">
    <property type="entry name" value="LipOase_CS"/>
</dbReference>
<evidence type="ECO:0000259" key="26">
    <source>
        <dbReference type="PROSITE" id="PS51393"/>
    </source>
</evidence>
<feature type="binding site" description="via carbamate group" evidence="17">
    <location>
        <position position="487"/>
    </location>
    <ligand>
        <name>Ni(2+)</name>
        <dbReference type="ChEBI" id="CHEBI:49786"/>
        <label>1</label>
    </ligand>
</feature>
<dbReference type="SUPFAM" id="SSF49723">
    <property type="entry name" value="Lipase/lipooxygenase domain (PLAT/LH2 domain)"/>
    <property type="match status" value="1"/>
</dbReference>
<dbReference type="PROSITE" id="PS01120">
    <property type="entry name" value="UREASE_1"/>
    <property type="match status" value="1"/>
</dbReference>
<dbReference type="HAMAP" id="MF_01953">
    <property type="entry name" value="Urease_alpha"/>
    <property type="match status" value="1"/>
</dbReference>
<comment type="subunit">
    <text evidence="15">Homohexamer. Other oligomeric forms may exist depending on pH and presence of salts.</text>
</comment>
<dbReference type="PROSITE" id="PS51368">
    <property type="entry name" value="UREASE_3"/>
    <property type="match status" value="1"/>
</dbReference>
<feature type="region of interest" description="Disordered" evidence="23">
    <location>
        <begin position="1138"/>
        <end position="1163"/>
    </location>
</feature>
<dbReference type="SUPFAM" id="SSF51338">
    <property type="entry name" value="Composite domain of metallo-dependent hydrolases"/>
    <property type="match status" value="2"/>
</dbReference>
<feature type="binding site" evidence="20">
    <location>
        <position position="489"/>
    </location>
    <ligand>
        <name>substrate</name>
    </ligand>
</feature>
<dbReference type="InterPro" id="IPR032466">
    <property type="entry name" value="Metal_Hydrolase"/>
</dbReference>
<dbReference type="GO" id="GO:0006633">
    <property type="term" value="P:fatty acid biosynthetic process"/>
    <property type="evidence" value="ECO:0007669"/>
    <property type="project" value="UniProtKB-KW"/>
</dbReference>
<comment type="pathway">
    <text evidence="22">Lipid metabolism; oxylipin biosynthesis.</text>
</comment>
<dbReference type="GO" id="GO:0043419">
    <property type="term" value="P:urea catabolic process"/>
    <property type="evidence" value="ECO:0007669"/>
    <property type="project" value="UniProtKB-ARBA"/>
</dbReference>
<comment type="caution">
    <text evidence="27">The sequence shown here is derived from an EMBL/GenBank/DDBJ whole genome shotgun (WGS) entry which is preliminary data.</text>
</comment>
<proteinExistence type="inferred from homology"/>
<keyword evidence="12 21" id="KW-0408">Iron</keyword>
<keyword evidence="10 21" id="KW-0223">Dioxygenase</keyword>
<dbReference type="InterPro" id="IPR036461">
    <property type="entry name" value="Urease_betasu_sf"/>
</dbReference>
<dbReference type="GO" id="GO:0016787">
    <property type="term" value="F:hydrolase activity"/>
    <property type="evidence" value="ECO:0007669"/>
    <property type="project" value="UniProtKB-UniRule"/>
</dbReference>
<dbReference type="SUPFAM" id="SSF51556">
    <property type="entry name" value="Metallo-dependent hydrolases"/>
    <property type="match status" value="1"/>
</dbReference>
<evidence type="ECO:0000256" key="16">
    <source>
        <dbReference type="PIRSR" id="PIRSR611612-50"/>
    </source>
</evidence>
<dbReference type="FunFam" id="3.30.280.10:FF:000001">
    <property type="entry name" value="Urease subunit alpha"/>
    <property type="match status" value="1"/>
</dbReference>
<comment type="similarity">
    <text evidence="2 21">Belongs to the lipoxygenase family.</text>
</comment>
<protein>
    <recommendedName>
        <fullName evidence="22">Lipoxygenase</fullName>
        <ecNumber evidence="22">1.13.11.-</ecNumber>
    </recommendedName>
</protein>
<dbReference type="InterPro" id="IPR036392">
    <property type="entry name" value="PLAT/LH2_dom_sf"/>
</dbReference>
<dbReference type="Pfam" id="PF00449">
    <property type="entry name" value="Urease_alpha"/>
    <property type="match status" value="1"/>
</dbReference>
<evidence type="ECO:0000259" key="25">
    <source>
        <dbReference type="PROSITE" id="PS51368"/>
    </source>
</evidence>
<dbReference type="InterPro" id="IPR040881">
    <property type="entry name" value="Urease_linker"/>
</dbReference>
<dbReference type="Pfam" id="PF00305">
    <property type="entry name" value="Lipoxygenase"/>
    <property type="match status" value="1"/>
</dbReference>
<feature type="compositionally biased region" description="Basic and acidic residues" evidence="23">
    <location>
        <begin position="1149"/>
        <end position="1159"/>
    </location>
</feature>
<dbReference type="InterPro" id="IPR017951">
    <property type="entry name" value="Urease_asu_c"/>
</dbReference>
<feature type="binding site" evidence="17">
    <location>
        <position position="516"/>
    </location>
    <ligand>
        <name>Ni(2+)</name>
        <dbReference type="ChEBI" id="CHEBI:49786"/>
        <label>2</label>
    </ligand>
</feature>
<dbReference type="InterPro" id="IPR036463">
    <property type="entry name" value="Urease_gamma_sf"/>
</dbReference>
<feature type="binding site" description="via carbamate group" evidence="17">
    <location>
        <position position="487"/>
    </location>
    <ligand>
        <name>Ni(2+)</name>
        <dbReference type="ChEBI" id="CHEBI:49786"/>
        <label>2</label>
    </ligand>
</feature>
<evidence type="ECO:0000256" key="2">
    <source>
        <dbReference type="ARBA" id="ARBA00009419"/>
    </source>
</evidence>
<dbReference type="SMART" id="SM00308">
    <property type="entry name" value="LH2"/>
    <property type="match status" value="1"/>
</dbReference>
<dbReference type="Pfam" id="PF01477">
    <property type="entry name" value="PLAT"/>
    <property type="match status" value="1"/>
</dbReference>
<feature type="binding site" evidence="17">
    <location>
        <position position="630"/>
    </location>
    <ligand>
        <name>Ni(2+)</name>
        <dbReference type="ChEBI" id="CHEBI:49786"/>
        <label>1</label>
    </ligand>
</feature>
<feature type="domain" description="Urease" evidence="25">
    <location>
        <begin position="399"/>
        <end position="837"/>
    </location>
</feature>
<gene>
    <name evidence="27" type="ORF">Adt_15940</name>
</gene>
<comment type="cofactor">
    <cofactor evidence="21">
        <name>Fe cation</name>
        <dbReference type="ChEBI" id="CHEBI:24875"/>
    </cofactor>
</comment>
<dbReference type="NCBIfam" id="NF009671">
    <property type="entry name" value="PRK13192.1"/>
    <property type="match status" value="1"/>
</dbReference>
<evidence type="ECO:0000256" key="10">
    <source>
        <dbReference type="ARBA" id="ARBA00022964"/>
    </source>
</evidence>
<evidence type="ECO:0000256" key="12">
    <source>
        <dbReference type="ARBA" id="ARBA00023004"/>
    </source>
</evidence>
<accession>A0ABD1U4X4</accession>
<keyword evidence="11 21" id="KW-0560">Oxidoreductase</keyword>
<dbReference type="CDD" id="cd00375">
    <property type="entry name" value="Urease_alpha"/>
    <property type="match status" value="1"/>
</dbReference>
<dbReference type="Gene3D" id="3.30.280.10">
    <property type="entry name" value="Urease, gamma-like subunit"/>
    <property type="match status" value="1"/>
</dbReference>
<dbReference type="NCBIfam" id="TIGR01792">
    <property type="entry name" value="urease_alph"/>
    <property type="match status" value="1"/>
</dbReference>
<feature type="binding site" evidence="17">
    <location>
        <position position="542"/>
    </location>
    <ligand>
        <name>Ni(2+)</name>
        <dbReference type="ChEBI" id="CHEBI:49786"/>
        <label>2</label>
    </ligand>
</feature>
<dbReference type="InterPro" id="IPR011612">
    <property type="entry name" value="Urease_alpha_N_dom"/>
</dbReference>
<dbReference type="Gene3D" id="3.10.450.60">
    <property type="match status" value="1"/>
</dbReference>
<keyword evidence="9" id="KW-0276">Fatty acid metabolism</keyword>
<dbReference type="FunFam" id="1.20.245.10:FF:000002">
    <property type="entry name" value="Lipoxygenase"/>
    <property type="match status" value="1"/>
</dbReference>
<dbReference type="HAMAP" id="MF_01954">
    <property type="entry name" value="Urease_beta"/>
    <property type="match status" value="1"/>
</dbReference>
<dbReference type="PROSITE" id="PS50095">
    <property type="entry name" value="PLAT"/>
    <property type="match status" value="1"/>
</dbReference>
<comment type="PTM">
    <text evidence="16">Carbamylation allows a single lysine to coordinate two nickel ions.</text>
</comment>
<dbReference type="PROSITE" id="PS00081">
    <property type="entry name" value="LIPOXYGENASE_2"/>
    <property type="match status" value="1"/>
</dbReference>
<sequence length="1769" mass="196543">MKLTPREIEKLMLHNAGYLAQKRLARGLRLNYTEAVALIATQILEFVHDGDKSVAELMDLGRQFLGRRQVLPTVPYLLYTVQVEGTFPDGTKLITVHDPIARENGNLELALHGSFLPVPSLDKFPTVEDCKVPGELICGSGLITLNYGRKAIILKVANTGDRPIQVGSHYHFIEVNPFLVFDRRRAYGMRLNILAGTAIRFEPGDAKSVTLVRIGGKQVIRGGNGIVDGPVDDAKITSVMEAVHEGGFGVVEETNVREDVIKEGSAFSYVLSHETYANMYGPTTGDKIRLGDTDLLAEIERDFAVYGDECVFGGGKVLRDGMGQACAYPSSDCLDTVITNAVIIDYTGIFKADIGIKNGLITALGKAGNPDVMDGVSHNMIVGVNTEVIAGEGMIITAGAIDCHVHFICPQLAYEAISSGITTLVGGGTGPADGTRATTCTPAPLHMKLMLQSTDEMPLNFGFTGKGNTAKADGLHDIIKAGAMGLKLHEDWGTTPAAIDNCLTVAEEYDIQVNIHTDTLNESGFVEHTIASFKDRTIHTYHSEGAGGGHAPDIIKVCGVKNVLPSSTNPTRPFTSNTVDEHLDMLMVCHHLDKDIKEDVAFAESRIRAETIAAEDILHDIGAISIISSDSQAMGRIAEVITRTWQTAHKMKLLRGTLGSYASENDNLRIKRYIAKYTINPAIANGFSQYVGSVEVGKLADLVMWKPSFFGAKPEMVIKGGTIAWSNMGDPNASIPTPEPVVMRPMFGAFGKAGSSNSIAFVSKAALHSGVKEIYGLSKRVEAVSNVRKLSKLDMKLNDALPNITVDPETYTVTADGEVLTCPAAATKTVLESLRVQHRCSSTDDIYQKFDDKKENMITAQPRITAIRQTEIIILAGKHHRLSGKPYRLRGSVTCMPVRAMIRSDDNKINVDSARKIIEKANEALAVLRNGWIHVRAVITIRKKMKEKIIDKIEDNWESFINGIGKGILIQLISQDIDLNTHSGKSAESHVRGWLPKPTNNPYIVEYGADFKVPQDFGSPGAILITNFHENEFFLKEIVVHGFVEGPIFFLADTWIHSRKHNPECRIIFRNHACLPSQTQPGIKDLRLEDLKSIRGNGKGERKMHERIYDYALYNDLGNPDKSDDLVRPVLGNEEWPYPRRCRTGRGPTKKDPSVETRIGKPHPVYVPRDETFEEIKQNTFSAGRLKALLHNLIPLIAATLSASDMPFTNFSDIDKLYKDGVLLKDEGRKEVKTYQFLTNLINLVFTVDDKLLKYDKPAIIKRDRFSWLRDNEFARQTLAGVNPVDIELLKEFPIRSKLDPAIYGPQESAITRELLEEELPGMSVEQAIKEKRLFILDYHDILLPFIEKINLLPERKAYASRTIFCYTQNGILSPIVIELSLPSTPSSPSNKRIFTHGHDATAHWIWKLAKAHVCSNDAGIHQLVNHWLRTHACMEPYIIATHRQLSSLHPVYKLLHPHMRYTMEINAIARQSLINGGGVIEACFVPGKYAMEISSAAYKSTWRFDMEALPADLVRRGMAVEDPSAIGGVKLVIKDYPYAADGLLIWSAIKDLVESYVGHYYYARNSITADIELQEWWNEIKNTGHYDKRNEQWWPNLASIEDLSGILTTMIWTASGQHAAINFGQYPFGGYPPNRPTLMRKLIPQEGDPDYNEFLLDPEYTFLTSLPTQLQATKVMAVQDTLSTHSPDEEYLNQLHHIQRLSFHDPEVQQIFERFSAKLEEIERIINQRNKDIHLKNRSGAGVPPYELLLPSSDPGVTGRGIPNSISI</sequence>
<evidence type="ECO:0000256" key="6">
    <source>
        <dbReference type="ARBA" id="ARBA00022723"/>
    </source>
</evidence>
<dbReference type="InterPro" id="IPR002019">
    <property type="entry name" value="Urease_beta-like"/>
</dbReference>
<dbReference type="GO" id="GO:0031408">
    <property type="term" value="P:oxylipin biosynthetic process"/>
    <property type="evidence" value="ECO:0007669"/>
    <property type="project" value="UniProtKB-UniRule"/>
</dbReference>
<dbReference type="PRINTS" id="PR00087">
    <property type="entry name" value="LIPOXYGENASE"/>
</dbReference>